<name>A0A9W8Y198_9PLEO</name>
<organism evidence="3 4">
    <name type="scientific">Neocucurbitaria cava</name>
    <dbReference type="NCBI Taxonomy" id="798079"/>
    <lineage>
        <taxon>Eukaryota</taxon>
        <taxon>Fungi</taxon>
        <taxon>Dikarya</taxon>
        <taxon>Ascomycota</taxon>
        <taxon>Pezizomycotina</taxon>
        <taxon>Dothideomycetes</taxon>
        <taxon>Pleosporomycetidae</taxon>
        <taxon>Pleosporales</taxon>
        <taxon>Pleosporineae</taxon>
        <taxon>Cucurbitariaceae</taxon>
        <taxon>Neocucurbitaria</taxon>
    </lineage>
</organism>
<sequence length="207" mass="22919">MRGPPSAHTPVPCVTQCAPSKTQQKHDQMTSSATSTPPSSMNPAKHWQKYVSYIISPSSHPPSPLTLTIILSTLPYHLIAARFFYLLTPTNQLLNTPASTLVFVPNATTGVNTVLRNLVFEKGDHILYFDTIYGACEKTVAYITETTPASSVKISYTYPVEDDWLVSAFKQKVKDVEDKGGKFSLLQYANLRVMGMMMLISLVRGCR</sequence>
<evidence type="ECO:0000313" key="4">
    <source>
        <dbReference type="Proteomes" id="UP001140560"/>
    </source>
</evidence>
<protein>
    <submittedName>
        <fullName evidence="3">Uncharacterized protein</fullName>
    </submittedName>
</protein>
<dbReference type="AlphaFoldDB" id="A0A9W8Y198"/>
<feature type="compositionally biased region" description="Low complexity" evidence="2">
    <location>
        <begin position="29"/>
        <end position="43"/>
    </location>
</feature>
<comment type="caution">
    <text evidence="3">The sequence shown here is derived from an EMBL/GenBank/DDBJ whole genome shotgun (WGS) entry which is preliminary data.</text>
</comment>
<accession>A0A9W8Y198</accession>
<reference evidence="3" key="1">
    <citation type="submission" date="2022-10" db="EMBL/GenBank/DDBJ databases">
        <title>Tapping the CABI collections for fungal endophytes: first genome assemblies for Collariella, Neodidymelliopsis, Ascochyta clinopodiicola, Didymella pomorum, Didymosphaeria variabile, Neocosmospora piperis and Neocucurbitaria cava.</title>
        <authorList>
            <person name="Hill R."/>
        </authorList>
    </citation>
    <scope>NUCLEOTIDE SEQUENCE</scope>
    <source>
        <strain evidence="3">IMI 356814</strain>
    </source>
</reference>
<evidence type="ECO:0000256" key="2">
    <source>
        <dbReference type="SAM" id="MobiDB-lite"/>
    </source>
</evidence>
<evidence type="ECO:0000256" key="1">
    <source>
        <dbReference type="ARBA" id="ARBA00022898"/>
    </source>
</evidence>
<gene>
    <name evidence="3" type="ORF">N0V83_009304</name>
</gene>
<dbReference type="EMBL" id="JAPEUY010000017">
    <property type="protein sequence ID" value="KAJ4364707.1"/>
    <property type="molecule type" value="Genomic_DNA"/>
</dbReference>
<dbReference type="InterPro" id="IPR015424">
    <property type="entry name" value="PyrdxlP-dep_Trfase"/>
</dbReference>
<dbReference type="Gene3D" id="3.40.640.10">
    <property type="entry name" value="Type I PLP-dependent aspartate aminotransferase-like (Major domain)"/>
    <property type="match status" value="1"/>
</dbReference>
<feature type="region of interest" description="Disordered" evidence="2">
    <location>
        <begin position="1"/>
        <end position="43"/>
    </location>
</feature>
<evidence type="ECO:0000313" key="3">
    <source>
        <dbReference type="EMBL" id="KAJ4364707.1"/>
    </source>
</evidence>
<dbReference type="Proteomes" id="UP001140560">
    <property type="component" value="Unassembled WGS sequence"/>
</dbReference>
<dbReference type="OrthoDB" id="5978656at2759"/>
<proteinExistence type="predicted"/>
<keyword evidence="4" id="KW-1185">Reference proteome</keyword>
<dbReference type="SUPFAM" id="SSF53383">
    <property type="entry name" value="PLP-dependent transferases"/>
    <property type="match status" value="1"/>
</dbReference>
<dbReference type="PANTHER" id="PTHR43092:SF2">
    <property type="entry name" value="HERCYNYLCYSTEINE SULFOXIDE LYASE"/>
    <property type="match status" value="1"/>
</dbReference>
<keyword evidence="1" id="KW-0663">Pyridoxal phosphate</keyword>
<dbReference type="InterPro" id="IPR015421">
    <property type="entry name" value="PyrdxlP-dep_Trfase_major"/>
</dbReference>
<dbReference type="PANTHER" id="PTHR43092">
    <property type="entry name" value="L-CYSTEINE DESULFHYDRASE"/>
    <property type="match status" value="1"/>
</dbReference>